<accession>A0ABY4DYW3</accession>
<evidence type="ECO:0000313" key="2">
    <source>
        <dbReference type="EMBL" id="UOO88311.1"/>
    </source>
</evidence>
<keyword evidence="1" id="KW-0732">Signal</keyword>
<feature type="chain" id="PRO_5047193640" evidence="1">
    <location>
        <begin position="26"/>
        <end position="121"/>
    </location>
</feature>
<organism evidence="2 3">
    <name type="scientific">Vitreoscilla massiliensis</name>
    <dbReference type="NCBI Taxonomy" id="1689272"/>
    <lineage>
        <taxon>Bacteria</taxon>
        <taxon>Pseudomonadati</taxon>
        <taxon>Pseudomonadota</taxon>
        <taxon>Betaproteobacteria</taxon>
        <taxon>Neisseriales</taxon>
        <taxon>Neisseriaceae</taxon>
        <taxon>Vitreoscilla</taxon>
    </lineage>
</organism>
<dbReference type="EMBL" id="CP091511">
    <property type="protein sequence ID" value="UOO88311.1"/>
    <property type="molecule type" value="Genomic_DNA"/>
</dbReference>
<feature type="signal peptide" evidence="1">
    <location>
        <begin position="1"/>
        <end position="25"/>
    </location>
</feature>
<protein>
    <submittedName>
        <fullName evidence="2">Uncharacterized protein</fullName>
    </submittedName>
</protein>
<dbReference type="Proteomes" id="UP000832011">
    <property type="component" value="Chromosome"/>
</dbReference>
<reference evidence="2 3" key="1">
    <citation type="journal article" date="2022" name="Res Sq">
        <title>Evolution of multicellular longitudinally dividing oral cavity symbionts (Neisseriaceae).</title>
        <authorList>
            <person name="Nyongesa S."/>
            <person name="Weber P."/>
            <person name="Bernet E."/>
            <person name="Pullido F."/>
            <person name="Nieckarz M."/>
            <person name="Delaby M."/>
            <person name="Nieves C."/>
            <person name="Viehboeck T."/>
            <person name="Krause N."/>
            <person name="Rivera-Millot A."/>
            <person name="Nakamura A."/>
            <person name="Vischer N."/>
            <person name="VanNieuwenhze M."/>
            <person name="Brun Y."/>
            <person name="Cava F."/>
            <person name="Bulgheresi S."/>
            <person name="Veyrier F."/>
        </authorList>
    </citation>
    <scope>NUCLEOTIDE SEQUENCE [LARGE SCALE GENOMIC DNA]</scope>
    <source>
        <strain evidence="2 3">SN4</strain>
    </source>
</reference>
<evidence type="ECO:0000313" key="3">
    <source>
        <dbReference type="Proteomes" id="UP000832011"/>
    </source>
</evidence>
<gene>
    <name evidence="2" type="ORF">LVJ82_12605</name>
</gene>
<proteinExistence type="predicted"/>
<dbReference type="RefSeq" id="WP_058358004.1">
    <property type="nucleotide sequence ID" value="NZ_CABKVG010000010.1"/>
</dbReference>
<sequence>MKLKTKIAVLLMGISILAHSNMVVAAPKSATCQIDENGRTAFKGKCTFIPSAGGSFTLMSQSPNKPLFRNIMDVSVYITERNHAEVRGSLSGGHNSRWGEATRSQNQKACWVGSDFKVCAW</sequence>
<keyword evidence="3" id="KW-1185">Reference proteome</keyword>
<name>A0ABY4DYW3_9NEIS</name>
<evidence type="ECO:0000256" key="1">
    <source>
        <dbReference type="SAM" id="SignalP"/>
    </source>
</evidence>